<evidence type="ECO:0000256" key="2">
    <source>
        <dbReference type="ARBA" id="ARBA00022801"/>
    </source>
</evidence>
<keyword evidence="1" id="KW-0547">Nucleotide-binding</keyword>
<feature type="domain" description="Carboxyltransferase" evidence="4">
    <location>
        <begin position="14"/>
        <end position="215"/>
    </location>
</feature>
<dbReference type="Pfam" id="PF02626">
    <property type="entry name" value="CT_A_B"/>
    <property type="match status" value="1"/>
</dbReference>
<dbReference type="RefSeq" id="WP_197531396.1">
    <property type="nucleotide sequence ID" value="NZ_SIHJ01000001.1"/>
</dbReference>
<evidence type="ECO:0000256" key="3">
    <source>
        <dbReference type="ARBA" id="ARBA00022840"/>
    </source>
</evidence>
<dbReference type="Gene3D" id="3.30.1360.40">
    <property type="match status" value="1"/>
</dbReference>
<evidence type="ECO:0000256" key="1">
    <source>
        <dbReference type="ARBA" id="ARBA00022741"/>
    </source>
</evidence>
<keyword evidence="7" id="KW-1185">Reference proteome</keyword>
<comment type="caution">
    <text evidence="6">The sequence shown here is derived from an EMBL/GenBank/DDBJ whole genome shotgun (WGS) entry which is preliminary data.</text>
</comment>
<dbReference type="EMBL" id="SIHJ01000001">
    <property type="protein sequence ID" value="TWT37800.1"/>
    <property type="molecule type" value="Genomic_DNA"/>
</dbReference>
<proteinExistence type="predicted"/>
<sequence length="565" mass="58991">MPSQTPLSADTSDLRFELLGDAALLVHIGGETGERRSLAAALVEACRDQPLRSICDVVQAFDVVAVFFDPGAAEQGGGVESWVRGRRATLNGAPRVTSRTHTLPVCYDREFAPDLAALAAHAGLSEEETVRRHSGAEYTVGAVGFTPGFGYLEGLPAELQMPRRDTPRTRVPAGAVAVGGTYTAVYPNESPGGWNLVGRCPLRMFDPLGQPPAVLQAGDRVKFERIDRDRFEQLEEHSRSLGSNAPDGTPVLRVVSPGVQSTLQDLGRRGVRRWGVAVGGAVDTAALRIANALVGNPAGAVAMEATLVGPVLECLADCEVSVAGGVPEAIGGSRRLSLSVGDRLDLRGLTGGRAYLAVQGGFAASTVLGGAGTDLQAGFGGLGGRMLRAGDSLHQANATAAQRADSRRDSGQFFVGREADPDVTVLRILPGPHRNAVDPTQWEAFISTVYEVSSESSRMGIRLRGPSLASGGMGYGASFPVCPGAIQIPPDGRPIVLSADCQTLGGYPVVACVIAADLPVLGRLRPAAGVQFTEVTMEQAGCYRLAAQRELSTTLAGVALANRDL</sequence>
<dbReference type="SMART" id="SM00797">
    <property type="entry name" value="AHS2"/>
    <property type="match status" value="1"/>
</dbReference>
<dbReference type="SMART" id="SM00796">
    <property type="entry name" value="AHS1"/>
    <property type="match status" value="1"/>
</dbReference>
<evidence type="ECO:0000313" key="6">
    <source>
        <dbReference type="EMBL" id="TWT37800.1"/>
    </source>
</evidence>
<evidence type="ECO:0000259" key="5">
    <source>
        <dbReference type="SMART" id="SM00797"/>
    </source>
</evidence>
<dbReference type="InterPro" id="IPR029000">
    <property type="entry name" value="Cyclophilin-like_dom_sf"/>
</dbReference>
<dbReference type="SUPFAM" id="SSF50891">
    <property type="entry name" value="Cyclophilin-like"/>
    <property type="match status" value="2"/>
</dbReference>
<dbReference type="Gene3D" id="2.40.100.10">
    <property type="entry name" value="Cyclophilin-like"/>
    <property type="match status" value="2"/>
</dbReference>
<protein>
    <submittedName>
        <fullName evidence="6">Kinase A inhibitor</fullName>
    </submittedName>
</protein>
<evidence type="ECO:0000259" key="4">
    <source>
        <dbReference type="SMART" id="SM00796"/>
    </source>
</evidence>
<gene>
    <name evidence="6" type="primary">kipI</name>
    <name evidence="6" type="ORF">KOR34_27640</name>
</gene>
<dbReference type="Proteomes" id="UP000316714">
    <property type="component" value="Unassembled WGS sequence"/>
</dbReference>
<dbReference type="InterPro" id="IPR052708">
    <property type="entry name" value="PxpC"/>
</dbReference>
<dbReference type="GO" id="GO:0016787">
    <property type="term" value="F:hydrolase activity"/>
    <property type="evidence" value="ECO:0007669"/>
    <property type="project" value="UniProtKB-KW"/>
</dbReference>
<organism evidence="6 7">
    <name type="scientific">Posidoniimonas corsicana</name>
    <dbReference type="NCBI Taxonomy" id="1938618"/>
    <lineage>
        <taxon>Bacteria</taxon>
        <taxon>Pseudomonadati</taxon>
        <taxon>Planctomycetota</taxon>
        <taxon>Planctomycetia</taxon>
        <taxon>Pirellulales</taxon>
        <taxon>Lacipirellulaceae</taxon>
        <taxon>Posidoniimonas</taxon>
    </lineage>
</organism>
<dbReference type="InterPro" id="IPR010016">
    <property type="entry name" value="PxpB"/>
</dbReference>
<dbReference type="AlphaFoldDB" id="A0A5C5VIR5"/>
<dbReference type="NCBIfam" id="TIGR00370">
    <property type="entry name" value="5-oxoprolinase subunit PxpB"/>
    <property type="match status" value="1"/>
</dbReference>
<accession>A0A5C5VIR5</accession>
<dbReference type="InterPro" id="IPR003833">
    <property type="entry name" value="CT_C_D"/>
</dbReference>
<dbReference type="SUPFAM" id="SSF160467">
    <property type="entry name" value="PH0987 N-terminal domain-like"/>
    <property type="match status" value="1"/>
</dbReference>
<name>A0A5C5VIR5_9BACT</name>
<feature type="domain" description="Carboxyltransferase" evidence="5">
    <location>
        <begin position="273"/>
        <end position="551"/>
    </location>
</feature>
<evidence type="ECO:0000313" key="7">
    <source>
        <dbReference type="Proteomes" id="UP000316714"/>
    </source>
</evidence>
<dbReference type="Pfam" id="PF02682">
    <property type="entry name" value="CT_C_D"/>
    <property type="match status" value="1"/>
</dbReference>
<dbReference type="PANTHER" id="PTHR43309:SF3">
    <property type="entry name" value="5-OXOPROLINASE SUBUNIT C"/>
    <property type="match status" value="1"/>
</dbReference>
<keyword evidence="3" id="KW-0067">ATP-binding</keyword>
<dbReference type="GO" id="GO:0005524">
    <property type="term" value="F:ATP binding"/>
    <property type="evidence" value="ECO:0007669"/>
    <property type="project" value="UniProtKB-KW"/>
</dbReference>
<reference evidence="6 7" key="1">
    <citation type="submission" date="2019-02" db="EMBL/GenBank/DDBJ databases">
        <title>Deep-cultivation of Planctomycetes and their phenomic and genomic characterization uncovers novel biology.</title>
        <authorList>
            <person name="Wiegand S."/>
            <person name="Jogler M."/>
            <person name="Boedeker C."/>
            <person name="Pinto D."/>
            <person name="Vollmers J."/>
            <person name="Rivas-Marin E."/>
            <person name="Kohn T."/>
            <person name="Peeters S.H."/>
            <person name="Heuer A."/>
            <person name="Rast P."/>
            <person name="Oberbeckmann S."/>
            <person name="Bunk B."/>
            <person name="Jeske O."/>
            <person name="Meyerdierks A."/>
            <person name="Storesund J.E."/>
            <person name="Kallscheuer N."/>
            <person name="Luecker S."/>
            <person name="Lage O.M."/>
            <person name="Pohl T."/>
            <person name="Merkel B.J."/>
            <person name="Hornburger P."/>
            <person name="Mueller R.-W."/>
            <person name="Bruemmer F."/>
            <person name="Labrenz M."/>
            <person name="Spormann A.M."/>
            <person name="Op Den Camp H."/>
            <person name="Overmann J."/>
            <person name="Amann R."/>
            <person name="Jetten M.S.M."/>
            <person name="Mascher T."/>
            <person name="Medema M.H."/>
            <person name="Devos D.P."/>
            <person name="Kaster A.-K."/>
            <person name="Ovreas L."/>
            <person name="Rohde M."/>
            <person name="Galperin M.Y."/>
            <person name="Jogler C."/>
        </authorList>
    </citation>
    <scope>NUCLEOTIDE SEQUENCE [LARGE SCALE GENOMIC DNA]</scope>
    <source>
        <strain evidence="6 7">KOR34</strain>
    </source>
</reference>
<keyword evidence="2" id="KW-0378">Hydrolase</keyword>
<dbReference type="InterPro" id="IPR003778">
    <property type="entry name" value="CT_A_B"/>
</dbReference>
<dbReference type="PANTHER" id="PTHR43309">
    <property type="entry name" value="5-OXOPROLINASE SUBUNIT C"/>
    <property type="match status" value="1"/>
</dbReference>